<gene>
    <name evidence="2" type="ORF">EI983_16160</name>
</gene>
<dbReference type="AlphaFoldDB" id="A0A6I6IWA8"/>
<organism evidence="2 3">
    <name type="scientific">Roseovarius faecimaris</name>
    <dbReference type="NCBI Taxonomy" id="2494550"/>
    <lineage>
        <taxon>Bacteria</taxon>
        <taxon>Pseudomonadati</taxon>
        <taxon>Pseudomonadota</taxon>
        <taxon>Alphaproteobacteria</taxon>
        <taxon>Rhodobacterales</taxon>
        <taxon>Roseobacteraceae</taxon>
        <taxon>Roseovarius</taxon>
    </lineage>
</organism>
<name>A0A6I6IWA8_9RHOB</name>
<reference evidence="3" key="1">
    <citation type="submission" date="2018-12" db="EMBL/GenBank/DDBJ databases">
        <title>Complete genome sequence of Roseovarius sp. MME-070.</title>
        <authorList>
            <person name="Nam Y.-D."/>
            <person name="Kang J."/>
            <person name="Chung W.-H."/>
            <person name="Park Y.S."/>
        </authorList>
    </citation>
    <scope>NUCLEOTIDE SEQUENCE [LARGE SCALE GENOMIC DNA]</scope>
    <source>
        <strain evidence="3">MME-070</strain>
    </source>
</reference>
<dbReference type="EMBL" id="CP034348">
    <property type="protein sequence ID" value="QGX99716.1"/>
    <property type="molecule type" value="Genomic_DNA"/>
</dbReference>
<dbReference type="KEGG" id="rom:EI983_16160"/>
<evidence type="ECO:0000313" key="3">
    <source>
        <dbReference type="Proteomes" id="UP000428330"/>
    </source>
</evidence>
<keyword evidence="3" id="KW-1185">Reference proteome</keyword>
<dbReference type="OrthoDB" id="7865311at2"/>
<proteinExistence type="predicted"/>
<dbReference type="Proteomes" id="UP000428330">
    <property type="component" value="Chromosome"/>
</dbReference>
<evidence type="ECO:0000313" key="2">
    <source>
        <dbReference type="EMBL" id="QGX99716.1"/>
    </source>
</evidence>
<dbReference type="RefSeq" id="WP_157708398.1">
    <property type="nucleotide sequence ID" value="NZ_CP034348.1"/>
</dbReference>
<accession>A0A6I6IWA8</accession>
<sequence length="320" mass="33585">MICLSACVALVGCGDPLADFPRLSEQDLPEDAATVDIAATAGPENTNVLAQLLGAAQPSEAAVPDTVTEDSAEPATATAQPQKSGLFAFFTRAAPAADTTPVEPTTETPSANLALAMPGDEPAQVETASLSPPSEPAADAKRKGFNLFGGAAKPDVAAVSEIAPGTVLPYGKVARICGLSKSQMGKKVAQFPESRPRHKIYDGDPGNTAPHSFFITGFADGCARQFTASLAMFGSVAMHEQLRYGLPAEVQPYSDTDKAYDKLKSRICGVPRKKPCGAKLARLENNTVFVSIYERFGSNSRWKNLLLHDGEMVATDIKGG</sequence>
<evidence type="ECO:0000256" key="1">
    <source>
        <dbReference type="SAM" id="MobiDB-lite"/>
    </source>
</evidence>
<protein>
    <submittedName>
        <fullName evidence="2">Uncharacterized protein</fullName>
    </submittedName>
</protein>
<feature type="region of interest" description="Disordered" evidence="1">
    <location>
        <begin position="120"/>
        <end position="141"/>
    </location>
</feature>